<accession>A0A7W9HNQ9</accession>
<dbReference type="Pfam" id="PF01547">
    <property type="entry name" value="SBP_bac_1"/>
    <property type="match status" value="1"/>
</dbReference>
<evidence type="ECO:0000256" key="3">
    <source>
        <dbReference type="ARBA" id="ARBA00022448"/>
    </source>
</evidence>
<dbReference type="GO" id="GO:0030313">
    <property type="term" value="C:cell envelope"/>
    <property type="evidence" value="ECO:0007669"/>
    <property type="project" value="UniProtKB-SubCell"/>
</dbReference>
<evidence type="ECO:0000313" key="7">
    <source>
        <dbReference type="Proteomes" id="UP000552097"/>
    </source>
</evidence>
<comment type="similarity">
    <text evidence="2">Belongs to the bacterial solute-binding protein 1 family.</text>
</comment>
<dbReference type="RefSeq" id="WP_246477887.1">
    <property type="nucleotide sequence ID" value="NZ_JACHMO010000001.1"/>
</dbReference>
<evidence type="ECO:0000313" key="6">
    <source>
        <dbReference type="EMBL" id="MBB5805683.1"/>
    </source>
</evidence>
<feature type="chain" id="PRO_5039606269" evidence="5">
    <location>
        <begin position="31"/>
        <end position="428"/>
    </location>
</feature>
<comment type="subcellular location">
    <subcellularLocation>
        <location evidence="1">Cell envelope</location>
    </subcellularLocation>
</comment>
<evidence type="ECO:0000256" key="4">
    <source>
        <dbReference type="ARBA" id="ARBA00022729"/>
    </source>
</evidence>
<dbReference type="Gene3D" id="3.40.190.10">
    <property type="entry name" value="Periplasmic binding protein-like II"/>
    <property type="match status" value="1"/>
</dbReference>
<dbReference type="Proteomes" id="UP000552097">
    <property type="component" value="Unassembled WGS sequence"/>
</dbReference>
<comment type="caution">
    <text evidence="6">The sequence shown here is derived from an EMBL/GenBank/DDBJ whole genome shotgun (WGS) entry which is preliminary data.</text>
</comment>
<keyword evidence="6" id="KW-0762">Sugar transport</keyword>
<name>A0A7W9HNQ9_9PSEU</name>
<evidence type="ECO:0000256" key="5">
    <source>
        <dbReference type="SAM" id="SignalP"/>
    </source>
</evidence>
<gene>
    <name evidence="6" type="ORF">F4560_005451</name>
</gene>
<sequence>MMTPNKPRAGRRGRVRGALVALTALSLVTAGCGSGDPADESGPVTLSVAVWNLDTTPEFKAMFDAFEAANPEVTIQPVDILAPDYPTKVTTMLAGGDTTDVITMKNVIDYARYAGRGQLADVSDLVKNKDDLAGLDAFDQEGKYFALPYRQDFWLLYYNKKMFDEAGVAYPENMTWDQYAETAKKLTKEADGKKVYGTYHHVWRSVVQATSAAQNDGDQITGDFEFFADQYRMALDLQKSGAALDFGSAKSQQANYRTMFETGAAAMLPMGTWYTAGILAAKKKGDTAVEWGIAPMPQRPGASGVTTFGSPTAFAVNKNAKHTETARKFVEFASGVEGAKAIAKIGVLPALQTDEITKLYASLEGMPSGEQTTKALAPDKTMLEMPVSEHTADVDTILKEEHELIMVGEKSVEDGIQSMRDRVKKVID</sequence>
<dbReference type="InterPro" id="IPR050490">
    <property type="entry name" value="Bact_solute-bd_prot1"/>
</dbReference>
<evidence type="ECO:0000256" key="2">
    <source>
        <dbReference type="ARBA" id="ARBA00008520"/>
    </source>
</evidence>
<dbReference type="PANTHER" id="PTHR43649:SF31">
    <property type="entry name" value="SN-GLYCEROL-3-PHOSPHATE-BINDING PERIPLASMIC PROTEIN UGPB"/>
    <property type="match status" value="1"/>
</dbReference>
<feature type="signal peptide" evidence="5">
    <location>
        <begin position="1"/>
        <end position="30"/>
    </location>
</feature>
<dbReference type="AlphaFoldDB" id="A0A7W9HNQ9"/>
<dbReference type="PROSITE" id="PS51257">
    <property type="entry name" value="PROKAR_LIPOPROTEIN"/>
    <property type="match status" value="1"/>
</dbReference>
<dbReference type="PANTHER" id="PTHR43649">
    <property type="entry name" value="ARABINOSE-BINDING PROTEIN-RELATED"/>
    <property type="match status" value="1"/>
</dbReference>
<reference evidence="6 7" key="1">
    <citation type="submission" date="2020-08" db="EMBL/GenBank/DDBJ databases">
        <title>Sequencing the genomes of 1000 actinobacteria strains.</title>
        <authorList>
            <person name="Klenk H.-P."/>
        </authorList>
    </citation>
    <scope>NUCLEOTIDE SEQUENCE [LARGE SCALE GENOMIC DNA]</scope>
    <source>
        <strain evidence="6 7">DSM 45486</strain>
    </source>
</reference>
<dbReference type="InterPro" id="IPR006059">
    <property type="entry name" value="SBP"/>
</dbReference>
<keyword evidence="4 5" id="KW-0732">Signal</keyword>
<dbReference type="CDD" id="cd13585">
    <property type="entry name" value="PBP2_TMBP_like"/>
    <property type="match status" value="1"/>
</dbReference>
<proteinExistence type="inferred from homology"/>
<dbReference type="SUPFAM" id="SSF53850">
    <property type="entry name" value="Periplasmic binding protein-like II"/>
    <property type="match status" value="1"/>
</dbReference>
<evidence type="ECO:0000256" key="1">
    <source>
        <dbReference type="ARBA" id="ARBA00004196"/>
    </source>
</evidence>
<keyword evidence="7" id="KW-1185">Reference proteome</keyword>
<protein>
    <submittedName>
        <fullName evidence="6">Multiple sugar transport system substrate-binding protein</fullName>
    </submittedName>
</protein>
<keyword evidence="3" id="KW-0813">Transport</keyword>
<organism evidence="6 7">
    <name type="scientific">Saccharothrix ecbatanensis</name>
    <dbReference type="NCBI Taxonomy" id="1105145"/>
    <lineage>
        <taxon>Bacteria</taxon>
        <taxon>Bacillati</taxon>
        <taxon>Actinomycetota</taxon>
        <taxon>Actinomycetes</taxon>
        <taxon>Pseudonocardiales</taxon>
        <taxon>Pseudonocardiaceae</taxon>
        <taxon>Saccharothrix</taxon>
    </lineage>
</organism>
<dbReference type="EMBL" id="JACHMO010000001">
    <property type="protein sequence ID" value="MBB5805683.1"/>
    <property type="molecule type" value="Genomic_DNA"/>
</dbReference>